<gene>
    <name evidence="1" type="ORF">JV551A3_V1_1720002</name>
</gene>
<keyword evidence="2" id="KW-1185">Reference proteome</keyword>
<dbReference type="EMBL" id="OPYN01000172">
    <property type="protein sequence ID" value="SPO62376.1"/>
    <property type="molecule type" value="Genomic_DNA"/>
</dbReference>
<name>A0AAQ1PAQ2_9PSED</name>
<sequence>MVNLWFSDVQMLGVYQSSRNPRHREFDSLFHYGIMAAAKRAGSVAEWFKATVLKTVDGQLS</sequence>
<dbReference type="AlphaFoldDB" id="A0AAQ1PAQ2"/>
<accession>A0AAQ1PAQ2</accession>
<evidence type="ECO:0000313" key="2">
    <source>
        <dbReference type="Proteomes" id="UP000294335"/>
    </source>
</evidence>
<dbReference type="Proteomes" id="UP000294335">
    <property type="component" value="Unassembled WGS sequence"/>
</dbReference>
<proteinExistence type="predicted"/>
<protein>
    <submittedName>
        <fullName evidence="1">Uncharacterized protein</fullName>
    </submittedName>
</protein>
<comment type="caution">
    <text evidence="1">The sequence shown here is derived from an EMBL/GenBank/DDBJ whole genome shotgun (WGS) entry which is preliminary data.</text>
</comment>
<organism evidence="1 2">
    <name type="scientific">Pseudomonas inefficax</name>
    <dbReference type="NCBI Taxonomy" id="2078786"/>
    <lineage>
        <taxon>Bacteria</taxon>
        <taxon>Pseudomonadati</taxon>
        <taxon>Pseudomonadota</taxon>
        <taxon>Gammaproteobacteria</taxon>
        <taxon>Pseudomonadales</taxon>
        <taxon>Pseudomonadaceae</taxon>
        <taxon>Pseudomonas</taxon>
    </lineage>
</organism>
<evidence type="ECO:0000313" key="1">
    <source>
        <dbReference type="EMBL" id="SPO62376.1"/>
    </source>
</evidence>
<reference evidence="1 2" key="1">
    <citation type="submission" date="2018-02" db="EMBL/GenBank/DDBJ databases">
        <authorList>
            <person name="Dubost A."/>
        </authorList>
    </citation>
    <scope>NUCLEOTIDE SEQUENCE [LARGE SCALE GENOMIC DNA]</scope>
    <source>
        <strain evidence="2">JV551A3</strain>
    </source>
</reference>